<feature type="domain" description="RNase H type-1" evidence="12">
    <location>
        <begin position="2"/>
        <end position="145"/>
    </location>
</feature>
<comment type="caution">
    <text evidence="13">The sequence shown here is derived from an EMBL/GenBank/DDBJ whole genome shotgun (WGS) entry which is preliminary data.</text>
</comment>
<evidence type="ECO:0000256" key="8">
    <source>
        <dbReference type="ARBA" id="ARBA00022801"/>
    </source>
</evidence>
<dbReference type="PROSITE" id="PS50879">
    <property type="entry name" value="RNASE_H_1"/>
    <property type="match status" value="1"/>
</dbReference>
<feature type="binding site" evidence="10">
    <location>
        <position position="50"/>
    </location>
    <ligand>
        <name>Mg(2+)</name>
        <dbReference type="ChEBI" id="CHEBI:18420"/>
        <label>1</label>
    </ligand>
</feature>
<evidence type="ECO:0000256" key="1">
    <source>
        <dbReference type="ARBA" id="ARBA00000077"/>
    </source>
</evidence>
<comment type="similarity">
    <text evidence="2 10">Belongs to the RNase H family.</text>
</comment>
<accession>A0ABW4YUG7</accession>
<name>A0ABW4YUG7_9HYPH</name>
<dbReference type="SUPFAM" id="SSF53098">
    <property type="entry name" value="Ribonuclease H-like"/>
    <property type="match status" value="1"/>
</dbReference>
<keyword evidence="7 10" id="KW-0255">Endonuclease</keyword>
<evidence type="ECO:0000256" key="7">
    <source>
        <dbReference type="ARBA" id="ARBA00022759"/>
    </source>
</evidence>
<reference evidence="14" key="1">
    <citation type="journal article" date="2019" name="Int. J. Syst. Evol. Microbiol.">
        <title>The Global Catalogue of Microorganisms (GCM) 10K type strain sequencing project: providing services to taxonomists for standard genome sequencing and annotation.</title>
        <authorList>
            <consortium name="The Broad Institute Genomics Platform"/>
            <consortium name="The Broad Institute Genome Sequencing Center for Infectious Disease"/>
            <person name="Wu L."/>
            <person name="Ma J."/>
        </authorList>
    </citation>
    <scope>NUCLEOTIDE SEQUENCE [LARGE SCALE GENOMIC DNA]</scope>
    <source>
        <strain evidence="14">CCM 7435</strain>
    </source>
</reference>
<proteinExistence type="inferred from homology"/>
<feature type="binding site" evidence="10">
    <location>
        <position position="72"/>
    </location>
    <ligand>
        <name>Mg(2+)</name>
        <dbReference type="ChEBI" id="CHEBI:18420"/>
        <label>1</label>
    </ligand>
</feature>
<evidence type="ECO:0000256" key="10">
    <source>
        <dbReference type="HAMAP-Rule" id="MF_00042"/>
    </source>
</evidence>
<evidence type="ECO:0000256" key="3">
    <source>
        <dbReference type="ARBA" id="ARBA00011245"/>
    </source>
</evidence>
<gene>
    <name evidence="10" type="primary">rnhA</name>
    <name evidence="13" type="ORF">ACFSNC_05780</name>
</gene>
<keyword evidence="10" id="KW-0963">Cytoplasm</keyword>
<dbReference type="InterPro" id="IPR050092">
    <property type="entry name" value="RNase_H"/>
</dbReference>
<organism evidence="13 14">
    <name type="scientific">Ancylobacter oerskovii</name>
    <dbReference type="NCBI Taxonomy" id="459519"/>
    <lineage>
        <taxon>Bacteria</taxon>
        <taxon>Pseudomonadati</taxon>
        <taxon>Pseudomonadota</taxon>
        <taxon>Alphaproteobacteria</taxon>
        <taxon>Hyphomicrobiales</taxon>
        <taxon>Xanthobacteraceae</taxon>
        <taxon>Ancylobacter</taxon>
    </lineage>
</organism>
<sequence>MTPGTIIGYADGSALDNPGPAGWAVILRYPNGSHRTLAGSCEHSTCNRMELTAAIEALASVGDDVPFALHLDSNYVVKGATLWRPQWKARGWRNANGKPVANRDLWERLYTVLDARPLATLKWVRGHAGNELNEAVDRLARAEAEKVRLAQGGISAALFGRGAAL</sequence>
<feature type="binding site" evidence="10">
    <location>
        <position position="11"/>
    </location>
    <ligand>
        <name>Mg(2+)</name>
        <dbReference type="ChEBI" id="CHEBI:18420"/>
        <label>1</label>
    </ligand>
</feature>
<dbReference type="Gene3D" id="3.30.420.10">
    <property type="entry name" value="Ribonuclease H-like superfamily/Ribonuclease H"/>
    <property type="match status" value="1"/>
</dbReference>
<keyword evidence="6 10" id="KW-0479">Metal-binding</keyword>
<evidence type="ECO:0000313" key="13">
    <source>
        <dbReference type="EMBL" id="MFD2139898.1"/>
    </source>
</evidence>
<dbReference type="EC" id="3.1.26.4" evidence="4 10"/>
<dbReference type="Proteomes" id="UP001597299">
    <property type="component" value="Unassembled WGS sequence"/>
</dbReference>
<dbReference type="InterPro" id="IPR002156">
    <property type="entry name" value="RNaseH_domain"/>
</dbReference>
<dbReference type="InterPro" id="IPR022892">
    <property type="entry name" value="RNaseHI"/>
</dbReference>
<comment type="subcellular location">
    <subcellularLocation>
        <location evidence="10">Cytoplasm</location>
    </subcellularLocation>
</comment>
<evidence type="ECO:0000256" key="4">
    <source>
        <dbReference type="ARBA" id="ARBA00012180"/>
    </source>
</evidence>
<feature type="binding site" evidence="10">
    <location>
        <position position="11"/>
    </location>
    <ligand>
        <name>Mg(2+)</name>
        <dbReference type="ChEBI" id="CHEBI:18420"/>
        <label>2</label>
    </ligand>
</feature>
<evidence type="ECO:0000256" key="2">
    <source>
        <dbReference type="ARBA" id="ARBA00005300"/>
    </source>
</evidence>
<comment type="catalytic activity">
    <reaction evidence="1 10">
        <text>Endonucleolytic cleavage to 5'-phosphomonoester.</text>
        <dbReference type="EC" id="3.1.26.4"/>
    </reaction>
</comment>
<dbReference type="EMBL" id="JBHUHD010000001">
    <property type="protein sequence ID" value="MFD2139898.1"/>
    <property type="molecule type" value="Genomic_DNA"/>
</dbReference>
<dbReference type="CDD" id="cd09278">
    <property type="entry name" value="RNase_HI_prokaryote_like"/>
    <property type="match status" value="1"/>
</dbReference>
<protein>
    <recommendedName>
        <fullName evidence="4 10">Ribonuclease H</fullName>
        <shortName evidence="10">RNase H</shortName>
        <ecNumber evidence="4 10">3.1.26.4</ecNumber>
    </recommendedName>
</protein>
<dbReference type="Pfam" id="PF00075">
    <property type="entry name" value="RNase_H"/>
    <property type="match status" value="1"/>
</dbReference>
<feature type="binding site" evidence="10">
    <location>
        <position position="137"/>
    </location>
    <ligand>
        <name>Mg(2+)</name>
        <dbReference type="ChEBI" id="CHEBI:18420"/>
        <label>2</label>
    </ligand>
</feature>
<dbReference type="RefSeq" id="WP_213353407.1">
    <property type="nucleotide sequence ID" value="NZ_JAHBGB010000033.1"/>
</dbReference>
<keyword evidence="8 10" id="KW-0378">Hydrolase</keyword>
<evidence type="ECO:0000256" key="9">
    <source>
        <dbReference type="ARBA" id="ARBA00022842"/>
    </source>
</evidence>
<keyword evidence="9 10" id="KW-0460">Magnesium</keyword>
<dbReference type="PANTHER" id="PTHR10642">
    <property type="entry name" value="RIBONUCLEASE H1"/>
    <property type="match status" value="1"/>
</dbReference>
<comment type="function">
    <text evidence="10">Endonuclease that specifically degrades the RNA of RNA-DNA hybrids.</text>
</comment>
<evidence type="ECO:0000259" key="12">
    <source>
        <dbReference type="PROSITE" id="PS50879"/>
    </source>
</evidence>
<dbReference type="HAMAP" id="MF_00042">
    <property type="entry name" value="RNase_H"/>
    <property type="match status" value="1"/>
</dbReference>
<dbReference type="InterPro" id="IPR036397">
    <property type="entry name" value="RNaseH_sf"/>
</dbReference>
<dbReference type="InterPro" id="IPR012337">
    <property type="entry name" value="RNaseH-like_sf"/>
</dbReference>
<evidence type="ECO:0000256" key="5">
    <source>
        <dbReference type="ARBA" id="ARBA00022722"/>
    </source>
</evidence>
<keyword evidence="5 10" id="KW-0540">Nuclease</keyword>
<keyword evidence="11" id="KW-0175">Coiled coil</keyword>
<evidence type="ECO:0000256" key="6">
    <source>
        <dbReference type="ARBA" id="ARBA00022723"/>
    </source>
</evidence>
<comment type="cofactor">
    <cofactor evidence="10">
        <name>Mg(2+)</name>
        <dbReference type="ChEBI" id="CHEBI:18420"/>
    </cofactor>
    <text evidence="10">Binds 1 Mg(2+) ion per subunit. May bind a second metal ion at a regulatory site, or after substrate binding.</text>
</comment>
<evidence type="ECO:0000313" key="14">
    <source>
        <dbReference type="Proteomes" id="UP001597299"/>
    </source>
</evidence>
<feature type="coiled-coil region" evidence="11">
    <location>
        <begin position="125"/>
        <end position="152"/>
    </location>
</feature>
<comment type="subunit">
    <text evidence="3 10">Monomer.</text>
</comment>
<dbReference type="PANTHER" id="PTHR10642:SF26">
    <property type="entry name" value="RIBONUCLEASE H1"/>
    <property type="match status" value="1"/>
</dbReference>
<evidence type="ECO:0000256" key="11">
    <source>
        <dbReference type="SAM" id="Coils"/>
    </source>
</evidence>
<dbReference type="GO" id="GO:0004523">
    <property type="term" value="F:RNA-DNA hybrid ribonuclease activity"/>
    <property type="evidence" value="ECO:0007669"/>
    <property type="project" value="UniProtKB-EC"/>
</dbReference>
<keyword evidence="14" id="KW-1185">Reference proteome</keyword>